<keyword evidence="2" id="KW-0808">Transferase</keyword>
<keyword evidence="2" id="KW-0489">Methyltransferase</keyword>
<evidence type="ECO:0000313" key="2">
    <source>
        <dbReference type="EMBL" id="AUX47894.1"/>
    </source>
</evidence>
<dbReference type="AlphaFoldDB" id="A0A2L0F8I1"/>
<dbReference type="EMBL" id="CP012673">
    <property type="protein sequence ID" value="AUX47894.1"/>
    <property type="molecule type" value="Genomic_DNA"/>
</dbReference>
<organism evidence="2 3">
    <name type="scientific">Sorangium cellulosum</name>
    <name type="common">Polyangium cellulosum</name>
    <dbReference type="NCBI Taxonomy" id="56"/>
    <lineage>
        <taxon>Bacteria</taxon>
        <taxon>Pseudomonadati</taxon>
        <taxon>Myxococcota</taxon>
        <taxon>Polyangia</taxon>
        <taxon>Polyangiales</taxon>
        <taxon>Polyangiaceae</taxon>
        <taxon>Sorangium</taxon>
    </lineage>
</organism>
<reference evidence="2 3" key="1">
    <citation type="submission" date="2015-09" db="EMBL/GenBank/DDBJ databases">
        <title>Sorangium comparison.</title>
        <authorList>
            <person name="Zaburannyi N."/>
            <person name="Bunk B."/>
            <person name="Overmann J."/>
            <person name="Mueller R."/>
        </authorList>
    </citation>
    <scope>NUCLEOTIDE SEQUENCE [LARGE SCALE GENOMIC DNA]</scope>
    <source>
        <strain evidence="2 3">So ce26</strain>
    </source>
</reference>
<feature type="domain" description="Methyltransferase type 11" evidence="1">
    <location>
        <begin position="77"/>
        <end position="176"/>
    </location>
</feature>
<evidence type="ECO:0000313" key="3">
    <source>
        <dbReference type="Proteomes" id="UP000238348"/>
    </source>
</evidence>
<name>A0A2L0F8I1_SORCE</name>
<proteinExistence type="predicted"/>
<dbReference type="SUPFAM" id="SSF53335">
    <property type="entry name" value="S-adenosyl-L-methionine-dependent methyltransferases"/>
    <property type="match status" value="1"/>
</dbReference>
<dbReference type="GO" id="GO:0032259">
    <property type="term" value="P:methylation"/>
    <property type="evidence" value="ECO:0007669"/>
    <property type="project" value="UniProtKB-KW"/>
</dbReference>
<dbReference type="PANTHER" id="PTHR43591">
    <property type="entry name" value="METHYLTRANSFERASE"/>
    <property type="match status" value="1"/>
</dbReference>
<accession>A0A2L0F8I1</accession>
<dbReference type="Proteomes" id="UP000238348">
    <property type="component" value="Chromosome"/>
</dbReference>
<dbReference type="CDD" id="cd02440">
    <property type="entry name" value="AdoMet_MTases"/>
    <property type="match status" value="1"/>
</dbReference>
<dbReference type="Pfam" id="PF08241">
    <property type="entry name" value="Methyltransf_11"/>
    <property type="match status" value="1"/>
</dbReference>
<dbReference type="PANTHER" id="PTHR43591:SF24">
    <property type="entry name" value="2-METHOXY-6-POLYPRENYL-1,4-BENZOQUINOL METHYLASE, MITOCHONDRIAL"/>
    <property type="match status" value="1"/>
</dbReference>
<evidence type="ECO:0000259" key="1">
    <source>
        <dbReference type="Pfam" id="PF08241"/>
    </source>
</evidence>
<sequence length="250" mass="27162">MDSRQAPARKCPALDSPLTGASFEQKDARMSLARVLEPEVMDTEEDARAYDTMDHAAVNAAFCDDLLSHAPDLAYALDVGSGTCLLPIALCRRVSTARIRAIDLSASMLDLGRSHVERAGLAGVIELALEDAKALPEPDRTFSAVVSNSIVHHIPEPAAVLREMVRVLRPGGLLFVRDLVRPQDEATLAALVHTYAANDTAYQRALFDASLRAALSLDELREMLRSLGIPPECAQKTSDRHWTLAFHSPA</sequence>
<protein>
    <submittedName>
        <fullName evidence="2">Type 11 methyltransferase</fullName>
    </submittedName>
</protein>
<dbReference type="Gene3D" id="3.40.50.150">
    <property type="entry name" value="Vaccinia Virus protein VP39"/>
    <property type="match status" value="1"/>
</dbReference>
<dbReference type="InterPro" id="IPR029063">
    <property type="entry name" value="SAM-dependent_MTases_sf"/>
</dbReference>
<dbReference type="GO" id="GO:0008757">
    <property type="term" value="F:S-adenosylmethionine-dependent methyltransferase activity"/>
    <property type="evidence" value="ECO:0007669"/>
    <property type="project" value="InterPro"/>
</dbReference>
<dbReference type="InterPro" id="IPR013216">
    <property type="entry name" value="Methyltransf_11"/>
</dbReference>
<gene>
    <name evidence="2" type="ORF">SOCE26_094200</name>
</gene>